<accession>A0A160VH41</accession>
<dbReference type="InterPro" id="IPR005835">
    <property type="entry name" value="NTP_transferase_dom"/>
</dbReference>
<dbReference type="AlphaFoldDB" id="A0A160VH41"/>
<protein>
    <submittedName>
        <fullName evidence="2">Glutamate synthase [NADPH] large chain</fullName>
        <ecNumber evidence="2">1.4.1.13</ecNumber>
    </submittedName>
</protein>
<dbReference type="EMBL" id="FAXC01000351">
    <property type="protein sequence ID" value="CUV10078.1"/>
    <property type="molecule type" value="Genomic_DNA"/>
</dbReference>
<keyword evidence="2" id="KW-0560">Oxidoreductase</keyword>
<sequence>MNNITLLVMAAGMGSRYGGLKQLDEVGPSGETIIDYSVYDAIAAGFTKVVFIIRRDFEQEFKSKITDKFSDKIQVEFAFQDIEDLPSGFSCPEGREKPWGTGHAILSASELIDGPFNAINADDYYGRESFQTIADYYAHKSNVFSMVAFRLENTLSIFGPVTRGLCEVENDRLATVVETDNLQKINSGIASDRDVDLNGSEPVSMNMWGFTPVIFDYLQDMFVDFLAQEGDELKSEFLIPSVINDLIRSGKESVHVLYSNAPWFGVTYKEDRPYVVDQIQKLINDDFYPRKLFG</sequence>
<dbReference type="SUPFAM" id="SSF53448">
    <property type="entry name" value="Nucleotide-diphospho-sugar transferases"/>
    <property type="match status" value="1"/>
</dbReference>
<feature type="domain" description="Nucleotidyl transferase" evidence="1">
    <location>
        <begin position="8"/>
        <end position="235"/>
    </location>
</feature>
<dbReference type="GO" id="GO:0004355">
    <property type="term" value="F:glutamate synthase (NADPH) activity"/>
    <property type="evidence" value="ECO:0007669"/>
    <property type="project" value="UniProtKB-EC"/>
</dbReference>
<evidence type="ECO:0000313" key="2">
    <source>
        <dbReference type="EMBL" id="CUV10078.1"/>
    </source>
</evidence>
<gene>
    <name evidence="2" type="ORF">MGWOODY_Mmi2011</name>
</gene>
<proteinExistence type="predicted"/>
<name>A0A160VH41_9ZZZZ</name>
<dbReference type="Pfam" id="PF00483">
    <property type="entry name" value="NTP_transferase"/>
    <property type="match status" value="1"/>
</dbReference>
<organism evidence="2">
    <name type="scientific">hydrothermal vent metagenome</name>
    <dbReference type="NCBI Taxonomy" id="652676"/>
    <lineage>
        <taxon>unclassified sequences</taxon>
        <taxon>metagenomes</taxon>
        <taxon>ecological metagenomes</taxon>
    </lineage>
</organism>
<reference evidence="2" key="1">
    <citation type="submission" date="2015-10" db="EMBL/GenBank/DDBJ databases">
        <authorList>
            <person name="Gilbert D.G."/>
        </authorList>
    </citation>
    <scope>NUCLEOTIDE SEQUENCE</scope>
</reference>
<dbReference type="EC" id="1.4.1.13" evidence="2"/>
<dbReference type="Gene3D" id="3.90.550.10">
    <property type="entry name" value="Spore Coat Polysaccharide Biosynthesis Protein SpsA, Chain A"/>
    <property type="match status" value="1"/>
</dbReference>
<evidence type="ECO:0000259" key="1">
    <source>
        <dbReference type="Pfam" id="PF00483"/>
    </source>
</evidence>
<dbReference type="InterPro" id="IPR029044">
    <property type="entry name" value="Nucleotide-diphossugar_trans"/>
</dbReference>